<dbReference type="EMBL" id="JBHUHT010000007">
    <property type="protein sequence ID" value="MFD2095033.1"/>
    <property type="molecule type" value="Genomic_DNA"/>
</dbReference>
<feature type="chain" id="PRO_5045419210" evidence="1">
    <location>
        <begin position="21"/>
        <end position="107"/>
    </location>
</feature>
<keyword evidence="1" id="KW-0732">Signal</keyword>
<accession>A0ABW4XK87</accession>
<keyword evidence="3" id="KW-1185">Reference proteome</keyword>
<name>A0ABW4XK87_9GAMM</name>
<proteinExistence type="predicted"/>
<dbReference type="Proteomes" id="UP001597380">
    <property type="component" value="Unassembled WGS sequence"/>
</dbReference>
<evidence type="ECO:0000256" key="1">
    <source>
        <dbReference type="SAM" id="SignalP"/>
    </source>
</evidence>
<evidence type="ECO:0000313" key="2">
    <source>
        <dbReference type="EMBL" id="MFD2095033.1"/>
    </source>
</evidence>
<dbReference type="InterPro" id="IPR008309">
    <property type="entry name" value="YdbL"/>
</dbReference>
<evidence type="ECO:0000313" key="3">
    <source>
        <dbReference type="Proteomes" id="UP001597380"/>
    </source>
</evidence>
<comment type="caution">
    <text evidence="2">The sequence shown here is derived from an EMBL/GenBank/DDBJ whole genome shotgun (WGS) entry which is preliminary data.</text>
</comment>
<reference evidence="3" key="1">
    <citation type="journal article" date="2019" name="Int. J. Syst. Evol. Microbiol.">
        <title>The Global Catalogue of Microorganisms (GCM) 10K type strain sequencing project: providing services to taxonomists for standard genome sequencing and annotation.</title>
        <authorList>
            <consortium name="The Broad Institute Genomics Platform"/>
            <consortium name="The Broad Institute Genome Sequencing Center for Infectious Disease"/>
            <person name="Wu L."/>
            <person name="Ma J."/>
        </authorList>
    </citation>
    <scope>NUCLEOTIDE SEQUENCE [LARGE SCALE GENOMIC DNA]</scope>
    <source>
        <strain evidence="3">CGMCC 1.10992</strain>
    </source>
</reference>
<protein>
    <submittedName>
        <fullName evidence="2">YdbL family protein</fullName>
    </submittedName>
</protein>
<dbReference type="RefSeq" id="WP_345337901.1">
    <property type="nucleotide sequence ID" value="NZ_BAABLI010000004.1"/>
</dbReference>
<sequence>MMKRIGLFFATLLFSAALFAAITLDAAKQQGLVGEQLDGYLGVVVASADVNALVADINTKRQEAYLKIAKKNQLTLEQVAMLAGKKAIDKTPTGQYVQAADGTWVKK</sequence>
<gene>
    <name evidence="2" type="ORF">ACFSJ3_03490</name>
</gene>
<feature type="signal peptide" evidence="1">
    <location>
        <begin position="1"/>
        <end position="20"/>
    </location>
</feature>
<dbReference type="Pfam" id="PF07027">
    <property type="entry name" value="DUF1318"/>
    <property type="match status" value="1"/>
</dbReference>
<dbReference type="PIRSF" id="PIRSF025560">
    <property type="entry name" value="UCP025560"/>
    <property type="match status" value="1"/>
</dbReference>
<organism evidence="2 3">
    <name type="scientific">Corallincola platygyrae</name>
    <dbReference type="NCBI Taxonomy" id="1193278"/>
    <lineage>
        <taxon>Bacteria</taxon>
        <taxon>Pseudomonadati</taxon>
        <taxon>Pseudomonadota</taxon>
        <taxon>Gammaproteobacteria</taxon>
        <taxon>Alteromonadales</taxon>
        <taxon>Psychromonadaceae</taxon>
        <taxon>Corallincola</taxon>
    </lineage>
</organism>